<evidence type="ECO:0000313" key="3">
    <source>
        <dbReference type="Proteomes" id="UP000270126"/>
    </source>
</evidence>
<keyword evidence="3" id="KW-1185">Reference proteome</keyword>
<protein>
    <submittedName>
        <fullName evidence="2">N-acetylmuramoyl-L-alanine amidase</fullName>
        <ecNumber evidence="2">3.5.1.28</ecNumber>
    </submittedName>
</protein>
<proteinExistence type="predicted"/>
<evidence type="ECO:0000313" key="2">
    <source>
        <dbReference type="EMBL" id="AZF91299.1"/>
    </source>
</evidence>
<keyword evidence="2" id="KW-0378">Hydrolase</keyword>
<dbReference type="InterPro" id="IPR038263">
    <property type="entry name" value="Lytic_exo_TRD_sf"/>
</dbReference>
<dbReference type="EMBL" id="MH937486">
    <property type="protein sequence ID" value="AZF91299.1"/>
    <property type="molecule type" value="Genomic_DNA"/>
</dbReference>
<evidence type="ECO:0000259" key="1">
    <source>
        <dbReference type="Pfam" id="PF16775"/>
    </source>
</evidence>
<organism evidence="2 3">
    <name type="scientific">Streptococcus phage CHPC1027</name>
    <dbReference type="NCBI Taxonomy" id="2365008"/>
    <lineage>
        <taxon>Viruses</taxon>
        <taxon>Duplodnaviria</taxon>
        <taxon>Heunggongvirae</taxon>
        <taxon>Uroviricota</taxon>
        <taxon>Caudoviricetes</taxon>
        <taxon>Aliceevansviridae</taxon>
        <taxon>Moineauvirus</taxon>
        <taxon>Moineauvirus CHPC1027</taxon>
    </lineage>
</organism>
<reference evidence="2 3" key="1">
    <citation type="submission" date="2018-09" db="EMBL/GenBank/DDBJ databases">
        <title>A comparative genomics approach for identifying host-range determinants of bacteriophages infecting Streptococcus thermophilus.</title>
        <authorList>
            <person name="Szymczak P."/>
            <person name="Rau M.H."/>
            <person name="Monteiro J.M."/>
            <person name="de Pinho M.G."/>
            <person name="Filipe S.R."/>
            <person name="Vogensen F.K."/>
            <person name="Zeidan A."/>
            <person name="Janzen T."/>
        </authorList>
    </citation>
    <scope>NUCLEOTIDE SEQUENCE [LARGE SCALE GENOMIC DNA]</scope>
</reference>
<sequence>MVNWVDKDGNDIPDGDSKDFKPGLFFSFAGDEVNITDTGEGGYYGGYYFRKFEFGQFGTVWLSCWNKDDLVNYYQ</sequence>
<dbReference type="InterPro" id="IPR031898">
    <property type="entry name" value="ZoocinA_TRD"/>
</dbReference>
<dbReference type="Gene3D" id="2.40.50.670">
    <property type="match status" value="1"/>
</dbReference>
<accession>A0A3G8F988</accession>
<dbReference type="GO" id="GO:0008745">
    <property type="term" value="F:N-acetylmuramoyl-L-alanine amidase activity"/>
    <property type="evidence" value="ECO:0007669"/>
    <property type="project" value="UniProtKB-EC"/>
</dbReference>
<name>A0A3G8F988_9CAUD</name>
<dbReference type="EC" id="3.5.1.28" evidence="2"/>
<feature type="domain" description="Lytic exoenzyme target recognition" evidence="1">
    <location>
        <begin position="3"/>
        <end position="71"/>
    </location>
</feature>
<dbReference type="Pfam" id="PF16775">
    <property type="entry name" value="ZoocinA_TRD"/>
    <property type="match status" value="1"/>
</dbReference>
<dbReference type="Proteomes" id="UP000270126">
    <property type="component" value="Segment"/>
</dbReference>
<gene>
    <name evidence="2" type="ORF">CHPC1027_0025</name>
</gene>